<reference evidence="1 2" key="1">
    <citation type="journal article" date="2014" name="Antimicrob. Agents Chemother.">
        <title>Triclosan can select for an AdeIJK-overexpressing mutant of Acinetobacter baumannii ATCC 17978 that displays reduced susceptibility to multiple antibiotics.</title>
        <authorList>
            <person name="Fernando D.M."/>
            <person name="Xu W."/>
            <person name="Loewen P.C."/>
            <person name="Zhanel G.G."/>
            <person name="Kumar A."/>
        </authorList>
    </citation>
    <scope>NUCLEOTIDE SEQUENCE [LARGE SCALE GENOMIC DNA]</scope>
    <source>
        <strain evidence="2">ATCC 17978</strain>
    </source>
</reference>
<organism evidence="1 2">
    <name type="scientific">Acinetobacter baumannii</name>
    <dbReference type="NCBI Taxonomy" id="470"/>
    <lineage>
        <taxon>Bacteria</taxon>
        <taxon>Pseudomonadati</taxon>
        <taxon>Pseudomonadota</taxon>
        <taxon>Gammaproteobacteria</taxon>
        <taxon>Moraxellales</taxon>
        <taxon>Moraxellaceae</taxon>
        <taxon>Acinetobacter</taxon>
        <taxon>Acinetobacter calcoaceticus/baumannii complex</taxon>
    </lineage>
</organism>
<gene>
    <name evidence="1" type="ORF">AUO97_04255</name>
</gene>
<dbReference type="AlphaFoldDB" id="A0A1E3M967"/>
<name>A0A1E3M967_ACIBA</name>
<accession>A0A1E3M967</accession>
<dbReference type="Proteomes" id="UP000072389">
    <property type="component" value="Chromosome"/>
</dbReference>
<proteinExistence type="predicted"/>
<protein>
    <submittedName>
        <fullName evidence="1">Uncharacterized protein</fullName>
    </submittedName>
</protein>
<dbReference type="RefSeq" id="WP_009518132.1">
    <property type="nucleotide sequence ID" value="NZ_CAUZGM010000004.1"/>
</dbReference>
<dbReference type="EMBL" id="CP018664">
    <property type="protein sequence ID" value="APP30064.1"/>
    <property type="molecule type" value="Genomic_DNA"/>
</dbReference>
<sequence length="129" mass="15720">MINHLNFKLKYSRFSIIFQFFIGLSLAVLFYQLMPLLWWLVVISLLFINFIFFLKRPQLAQIAYLDKKLWSLAYHSQNTISRVKILKIIDYQIFIVIYFEGHKKLTSIIWFDQMSLTEWKKLKTLEKLY</sequence>
<evidence type="ECO:0000313" key="2">
    <source>
        <dbReference type="Proteomes" id="UP000072389"/>
    </source>
</evidence>
<evidence type="ECO:0000313" key="1">
    <source>
        <dbReference type="EMBL" id="APP30064.1"/>
    </source>
</evidence>